<evidence type="ECO:0000313" key="4">
    <source>
        <dbReference type="Proteomes" id="UP000275078"/>
    </source>
</evidence>
<evidence type="ECO:0000256" key="1">
    <source>
        <dbReference type="SAM" id="MobiDB-lite"/>
    </source>
</evidence>
<proteinExistence type="predicted"/>
<keyword evidence="4" id="KW-1185">Reference proteome</keyword>
<accession>A0A3N4HZX3</accession>
<dbReference type="Proteomes" id="UP000275078">
    <property type="component" value="Unassembled WGS sequence"/>
</dbReference>
<reference evidence="3 4" key="1">
    <citation type="journal article" date="2018" name="Nat. Ecol. Evol.">
        <title>Pezizomycetes genomes reveal the molecular basis of ectomycorrhizal truffle lifestyle.</title>
        <authorList>
            <person name="Murat C."/>
            <person name="Payen T."/>
            <person name="Noel B."/>
            <person name="Kuo A."/>
            <person name="Morin E."/>
            <person name="Chen J."/>
            <person name="Kohler A."/>
            <person name="Krizsan K."/>
            <person name="Balestrini R."/>
            <person name="Da Silva C."/>
            <person name="Montanini B."/>
            <person name="Hainaut M."/>
            <person name="Levati E."/>
            <person name="Barry K.W."/>
            <person name="Belfiori B."/>
            <person name="Cichocki N."/>
            <person name="Clum A."/>
            <person name="Dockter R.B."/>
            <person name="Fauchery L."/>
            <person name="Guy J."/>
            <person name="Iotti M."/>
            <person name="Le Tacon F."/>
            <person name="Lindquist E.A."/>
            <person name="Lipzen A."/>
            <person name="Malagnac F."/>
            <person name="Mello A."/>
            <person name="Molinier V."/>
            <person name="Miyauchi S."/>
            <person name="Poulain J."/>
            <person name="Riccioni C."/>
            <person name="Rubini A."/>
            <person name="Sitrit Y."/>
            <person name="Splivallo R."/>
            <person name="Traeger S."/>
            <person name="Wang M."/>
            <person name="Zifcakova L."/>
            <person name="Wipf D."/>
            <person name="Zambonelli A."/>
            <person name="Paolocci F."/>
            <person name="Nowrousian M."/>
            <person name="Ottonello S."/>
            <person name="Baldrian P."/>
            <person name="Spatafora J.W."/>
            <person name="Henrissat B."/>
            <person name="Nagy L.G."/>
            <person name="Aury J.M."/>
            <person name="Wincker P."/>
            <person name="Grigoriev I.V."/>
            <person name="Bonfante P."/>
            <person name="Martin F.M."/>
        </authorList>
    </citation>
    <scope>NUCLEOTIDE SEQUENCE [LARGE SCALE GENOMIC DNA]</scope>
    <source>
        <strain evidence="3 4">RN42</strain>
    </source>
</reference>
<feature type="compositionally biased region" description="Acidic residues" evidence="1">
    <location>
        <begin position="222"/>
        <end position="237"/>
    </location>
</feature>
<feature type="compositionally biased region" description="Basic residues" evidence="1">
    <location>
        <begin position="143"/>
        <end position="152"/>
    </location>
</feature>
<feature type="signal peptide" evidence="2">
    <location>
        <begin position="1"/>
        <end position="20"/>
    </location>
</feature>
<feature type="region of interest" description="Disordered" evidence="1">
    <location>
        <begin position="199"/>
        <end position="267"/>
    </location>
</feature>
<name>A0A3N4HZX3_ASCIM</name>
<evidence type="ECO:0000256" key="2">
    <source>
        <dbReference type="SAM" id="SignalP"/>
    </source>
</evidence>
<gene>
    <name evidence="3" type="ORF">BJ508DRAFT_153319</name>
</gene>
<feature type="compositionally biased region" description="Polar residues" evidence="1">
    <location>
        <begin position="157"/>
        <end position="166"/>
    </location>
</feature>
<feature type="chain" id="PRO_5018118452" evidence="2">
    <location>
        <begin position="21"/>
        <end position="267"/>
    </location>
</feature>
<dbReference type="EMBL" id="ML119708">
    <property type="protein sequence ID" value="RPA78676.1"/>
    <property type="molecule type" value="Genomic_DNA"/>
</dbReference>
<organism evidence="3 4">
    <name type="scientific">Ascobolus immersus RN42</name>
    <dbReference type="NCBI Taxonomy" id="1160509"/>
    <lineage>
        <taxon>Eukaryota</taxon>
        <taxon>Fungi</taxon>
        <taxon>Dikarya</taxon>
        <taxon>Ascomycota</taxon>
        <taxon>Pezizomycotina</taxon>
        <taxon>Pezizomycetes</taxon>
        <taxon>Pezizales</taxon>
        <taxon>Ascobolaceae</taxon>
        <taxon>Ascobolus</taxon>
    </lineage>
</organism>
<evidence type="ECO:0000313" key="3">
    <source>
        <dbReference type="EMBL" id="RPA78676.1"/>
    </source>
</evidence>
<sequence length="267" mass="28687">MQLKITSPFALALLFTYATSSPVPTPIGWRRIGCQAVFRQEELDPPARSSSRFSRNRLRPPTIALPSFITGRLTGHSESNNDEAKTIDDPLFGSPLERSGNVVYGIPLGHYPTIYRSSDPNINIPEIFFHPVARTDHPDRRKPPPKLRRVRGRLNLSGVSPISSTSSEEELGNDFSVASGSSVTSLEDSEFDHDSLFVETGDNSQLGDGESIGEENSVAGNSEEEFEVEGSNGEEDSGDHTITGSGHAEDGVGEPGIIVPLGALAGS</sequence>
<keyword evidence="2" id="KW-0732">Signal</keyword>
<feature type="region of interest" description="Disordered" evidence="1">
    <location>
        <begin position="134"/>
        <end position="173"/>
    </location>
</feature>
<dbReference type="AlphaFoldDB" id="A0A3N4HZX3"/>
<protein>
    <submittedName>
        <fullName evidence="3">Uncharacterized protein</fullName>
    </submittedName>
</protein>